<reference evidence="3" key="1">
    <citation type="submission" date="2013-01" db="EMBL/GenBank/DDBJ databases">
        <title>Draft Genome Sequence of a Mulberry Tree, Morus notabilis C.K. Schneid.</title>
        <authorList>
            <person name="He N."/>
            <person name="Zhao S."/>
        </authorList>
    </citation>
    <scope>NUCLEOTIDE SEQUENCE</scope>
</reference>
<feature type="region of interest" description="Disordered" evidence="1">
    <location>
        <begin position="51"/>
        <end position="76"/>
    </location>
</feature>
<evidence type="ECO:0000313" key="2">
    <source>
        <dbReference type="EMBL" id="EXB44175.1"/>
    </source>
</evidence>
<organism evidence="2 3">
    <name type="scientific">Morus notabilis</name>
    <dbReference type="NCBI Taxonomy" id="981085"/>
    <lineage>
        <taxon>Eukaryota</taxon>
        <taxon>Viridiplantae</taxon>
        <taxon>Streptophyta</taxon>
        <taxon>Embryophyta</taxon>
        <taxon>Tracheophyta</taxon>
        <taxon>Spermatophyta</taxon>
        <taxon>Magnoliopsida</taxon>
        <taxon>eudicotyledons</taxon>
        <taxon>Gunneridae</taxon>
        <taxon>Pentapetalae</taxon>
        <taxon>rosids</taxon>
        <taxon>fabids</taxon>
        <taxon>Rosales</taxon>
        <taxon>Moraceae</taxon>
        <taxon>Moreae</taxon>
        <taxon>Morus</taxon>
    </lineage>
</organism>
<name>W9QN37_9ROSA</name>
<gene>
    <name evidence="2" type="ORF">L484_010281</name>
</gene>
<evidence type="ECO:0000256" key="1">
    <source>
        <dbReference type="SAM" id="MobiDB-lite"/>
    </source>
</evidence>
<protein>
    <submittedName>
        <fullName evidence="2">Uncharacterized protein</fullName>
    </submittedName>
</protein>
<evidence type="ECO:0000313" key="3">
    <source>
        <dbReference type="Proteomes" id="UP000030645"/>
    </source>
</evidence>
<dbReference type="Proteomes" id="UP000030645">
    <property type="component" value="Unassembled WGS sequence"/>
</dbReference>
<feature type="compositionally biased region" description="Basic residues" evidence="1">
    <location>
        <begin position="51"/>
        <end position="75"/>
    </location>
</feature>
<dbReference type="AlphaFoldDB" id="W9QN37"/>
<accession>W9QN37</accession>
<proteinExistence type="predicted"/>
<keyword evidence="3" id="KW-1185">Reference proteome</keyword>
<dbReference type="EMBL" id="KE343845">
    <property type="protein sequence ID" value="EXB44175.1"/>
    <property type="molecule type" value="Genomic_DNA"/>
</dbReference>
<sequence>MAENGSSGQWTTDNEPWFTNIEQRLDGINETLHDSCVDYTRETRTHRLTTRPVRRPARGRRLRLQRRRGGRRPATSKHADLVVRHPGGTERVNLPLRALQPVNPALGGQWPIADDPVLGGRRPNMDRNAVIRTGQGVNCYFHEPPLLWVYEQWRWREDRLRRGPPTVSGDEFEPRNVFPGVGTRNLGRNQHGLYPPFKFKTIIASNSHEILPIDSHGGWIIPLVKMTIFVSVEECVLHVYRLN</sequence>